<dbReference type="InterPro" id="IPR036641">
    <property type="entry name" value="HPT_dom_sf"/>
</dbReference>
<keyword evidence="1" id="KW-0597">Phosphoprotein</keyword>
<dbReference type="SUPFAM" id="SSF47226">
    <property type="entry name" value="Histidine-containing phosphotransfer domain, HPT domain"/>
    <property type="match status" value="1"/>
</dbReference>
<dbReference type="PROSITE" id="PS50894">
    <property type="entry name" value="HPT"/>
    <property type="match status" value="1"/>
</dbReference>
<protein>
    <recommendedName>
        <fullName evidence="2">HPt domain-containing protein</fullName>
    </recommendedName>
</protein>
<evidence type="ECO:0000313" key="3">
    <source>
        <dbReference type="EMBL" id="RAI93929.1"/>
    </source>
</evidence>
<evidence type="ECO:0000313" key="4">
    <source>
        <dbReference type="Proteomes" id="UP000249610"/>
    </source>
</evidence>
<dbReference type="Proteomes" id="UP000249610">
    <property type="component" value="Unassembled WGS sequence"/>
</dbReference>
<sequence>MDTKLTNHKKSQTIVHEILNEPVGKVYFFKIVFNFMKRVTNVLFTFNTLFHPIMYQSISEQSIYQFFGEDEPEMIKEMIEIILETNIKDLTELDKFHKLNDFPTIKKRCHKAKPSMSYIGAQKTRKLLEEMENNPNDFQVLNIDLQTQLSAIEKELNKFLETLN</sequence>
<accession>A0A327PPG6</accession>
<reference evidence="3 4" key="1">
    <citation type="submission" date="2018-06" db="EMBL/GenBank/DDBJ databases">
        <title>Genomic Encyclopedia of Archaeal and Bacterial Type Strains, Phase II (KMG-II): from individual species to whole genera.</title>
        <authorList>
            <person name="Goeker M."/>
        </authorList>
    </citation>
    <scope>NUCLEOTIDE SEQUENCE [LARGE SCALE GENOMIC DNA]</scope>
    <source>
        <strain evidence="3 4">DSM 23446</strain>
    </source>
</reference>
<dbReference type="GO" id="GO:0004672">
    <property type="term" value="F:protein kinase activity"/>
    <property type="evidence" value="ECO:0007669"/>
    <property type="project" value="UniProtKB-ARBA"/>
</dbReference>
<comment type="caution">
    <text evidence="3">The sequence shown here is derived from an EMBL/GenBank/DDBJ whole genome shotgun (WGS) entry which is preliminary data.</text>
</comment>
<evidence type="ECO:0000259" key="2">
    <source>
        <dbReference type="PROSITE" id="PS50894"/>
    </source>
</evidence>
<dbReference type="EMBL" id="QLLK01000002">
    <property type="protein sequence ID" value="RAI93929.1"/>
    <property type="molecule type" value="Genomic_DNA"/>
</dbReference>
<dbReference type="GO" id="GO:0000160">
    <property type="term" value="P:phosphorelay signal transduction system"/>
    <property type="evidence" value="ECO:0007669"/>
    <property type="project" value="InterPro"/>
</dbReference>
<dbReference type="Gene3D" id="1.20.120.160">
    <property type="entry name" value="HPT domain"/>
    <property type="match status" value="1"/>
</dbReference>
<feature type="modified residue" description="Phosphohistidine" evidence="1">
    <location>
        <position position="110"/>
    </location>
</feature>
<dbReference type="InterPro" id="IPR008207">
    <property type="entry name" value="Sig_transdc_His_kin_Hpt_dom"/>
</dbReference>
<gene>
    <name evidence="3" type="ORF">LV83_00835</name>
</gene>
<feature type="domain" description="HPt" evidence="2">
    <location>
        <begin position="71"/>
        <end position="164"/>
    </location>
</feature>
<keyword evidence="4" id="KW-1185">Reference proteome</keyword>
<proteinExistence type="predicted"/>
<evidence type="ECO:0000256" key="1">
    <source>
        <dbReference type="PROSITE-ProRule" id="PRU00110"/>
    </source>
</evidence>
<dbReference type="AlphaFoldDB" id="A0A327PPG6"/>
<name>A0A327PPG6_9BACT</name>
<organism evidence="3 4">
    <name type="scientific">Algoriphagus yeomjeoni</name>
    <dbReference type="NCBI Taxonomy" id="291403"/>
    <lineage>
        <taxon>Bacteria</taxon>
        <taxon>Pseudomonadati</taxon>
        <taxon>Bacteroidota</taxon>
        <taxon>Cytophagia</taxon>
        <taxon>Cytophagales</taxon>
        <taxon>Cyclobacteriaceae</taxon>
        <taxon>Algoriphagus</taxon>
    </lineage>
</organism>